<dbReference type="PANTHER" id="PTHR30619:SF1">
    <property type="entry name" value="RECOMBINATION PROTEIN 2"/>
    <property type="match status" value="1"/>
</dbReference>
<evidence type="ECO:0000313" key="1">
    <source>
        <dbReference type="EMBL" id="HJF08519.1"/>
    </source>
</evidence>
<comment type="caution">
    <text evidence="1">The sequence shown here is derived from an EMBL/GenBank/DDBJ whole genome shotgun (WGS) entry which is preliminary data.</text>
</comment>
<evidence type="ECO:0008006" key="3">
    <source>
        <dbReference type="Google" id="ProtNLM"/>
    </source>
</evidence>
<accession>A0A921FGR1</accession>
<dbReference type="EMBL" id="DYXD01000225">
    <property type="protein sequence ID" value="HJF08519.1"/>
    <property type="molecule type" value="Genomic_DNA"/>
</dbReference>
<sequence length="379" mass="43046">MKHTIKFYPVGNGDCNLITVGGANKKIMFDCNFCQKAEEDNDNMYDVLDDLLTNELTTKRCGLPFLDAFLLTHPDQDHCRSFADKFYLGDPDAVPQSAKDTKKILIGELWYSPRVFEELTGDLNADAKAFKKEAKRRMDLFKSNSKKADKDGNRIRIIGWTDNPDLKGLEDRIITPGNTISEVNGTSCCYFEMFIHAPFKDDIEGEDRNMTSIVVQLRFSSEKRNQIARVFLAGDSEWRVIKEIMDKTTDNDYLNWDLMEAPHHCSYKFFADARENDPNQASLDFLDKKESNAYVVSSSKIVKKNSDNPPCQKAKNRYTDKVGESNFLCTSGEKDDDTPTPIVFVIEDGEVGLLEDEKKEKEARAAAAAIKETKPHFYG</sequence>
<evidence type="ECO:0000313" key="2">
    <source>
        <dbReference type="Proteomes" id="UP000718012"/>
    </source>
</evidence>
<proteinExistence type="predicted"/>
<gene>
    <name evidence="1" type="ORF">K8U81_10095</name>
</gene>
<dbReference type="SUPFAM" id="SSF56281">
    <property type="entry name" value="Metallo-hydrolase/oxidoreductase"/>
    <property type="match status" value="1"/>
</dbReference>
<reference evidence="1" key="1">
    <citation type="journal article" date="2021" name="PeerJ">
        <title>Extensive microbial diversity within the chicken gut microbiome revealed by metagenomics and culture.</title>
        <authorList>
            <person name="Gilroy R."/>
            <person name="Ravi A."/>
            <person name="Getino M."/>
            <person name="Pursley I."/>
            <person name="Horton D.L."/>
            <person name="Alikhan N.F."/>
            <person name="Baker D."/>
            <person name="Gharbi K."/>
            <person name="Hall N."/>
            <person name="Watson M."/>
            <person name="Adriaenssens E.M."/>
            <person name="Foster-Nyarko E."/>
            <person name="Jarju S."/>
            <person name="Secka A."/>
            <person name="Antonio M."/>
            <person name="Oren A."/>
            <person name="Chaudhuri R.R."/>
            <person name="La Ragione R."/>
            <person name="Hildebrand F."/>
            <person name="Pallen M.J."/>
        </authorList>
    </citation>
    <scope>NUCLEOTIDE SEQUENCE</scope>
    <source>
        <strain evidence="1">CHK165-8395</strain>
    </source>
</reference>
<reference evidence="1" key="2">
    <citation type="submission" date="2021-09" db="EMBL/GenBank/DDBJ databases">
        <authorList>
            <person name="Gilroy R."/>
        </authorList>
    </citation>
    <scope>NUCLEOTIDE SEQUENCE</scope>
    <source>
        <strain evidence="1">CHK165-8395</strain>
    </source>
</reference>
<organism evidence="1 2">
    <name type="scientific">Phocaeicola coprocola</name>
    <dbReference type="NCBI Taxonomy" id="310298"/>
    <lineage>
        <taxon>Bacteria</taxon>
        <taxon>Pseudomonadati</taxon>
        <taxon>Bacteroidota</taxon>
        <taxon>Bacteroidia</taxon>
        <taxon>Bacteroidales</taxon>
        <taxon>Bacteroidaceae</taxon>
        <taxon>Phocaeicola</taxon>
    </lineage>
</organism>
<dbReference type="Gene3D" id="3.60.15.10">
    <property type="entry name" value="Ribonuclease Z/Hydroxyacylglutathione hydrolase-like"/>
    <property type="match status" value="1"/>
</dbReference>
<name>A0A921FGR1_9BACT</name>
<protein>
    <recommendedName>
        <fullName evidence="3">Metallohydrolase</fullName>
    </recommendedName>
</protein>
<dbReference type="PANTHER" id="PTHR30619">
    <property type="entry name" value="DNA INTERNALIZATION/COMPETENCE PROTEIN COMEC/REC2"/>
    <property type="match status" value="1"/>
</dbReference>
<dbReference type="Proteomes" id="UP000718012">
    <property type="component" value="Unassembled WGS sequence"/>
</dbReference>
<dbReference type="InterPro" id="IPR052159">
    <property type="entry name" value="Competence_DNA_uptake"/>
</dbReference>
<dbReference type="InterPro" id="IPR036866">
    <property type="entry name" value="RibonucZ/Hydroxyglut_hydro"/>
</dbReference>
<dbReference type="AlphaFoldDB" id="A0A921FGR1"/>